<sequence length="166" mass="18951">MEDRAKAGHRFMALDEMSTFLCYNGGKHHNLESMCSSQQFAFESMKALARFVSLFEEKEELKLFMTKIKVKTIMAPSLMNLLEFSRDIRVVVPTEAEAANVLFALAKDHFDPDDARPHQPWVNERVETIEVVASGSVLPEEKAKAYTEELRLRIGQALPRNVTWGF</sequence>
<keyword evidence="2" id="KW-1185">Reference proteome</keyword>
<proteinExistence type="predicted"/>
<evidence type="ECO:0000313" key="2">
    <source>
        <dbReference type="Proteomes" id="UP000799421"/>
    </source>
</evidence>
<gene>
    <name evidence="1" type="ORF">K470DRAFT_264041</name>
</gene>
<evidence type="ECO:0000313" key="1">
    <source>
        <dbReference type="EMBL" id="KAF2861034.1"/>
    </source>
</evidence>
<protein>
    <submittedName>
        <fullName evidence="1">Uncharacterized protein</fullName>
    </submittedName>
</protein>
<organism evidence="1 2">
    <name type="scientific">Piedraia hortae CBS 480.64</name>
    <dbReference type="NCBI Taxonomy" id="1314780"/>
    <lineage>
        <taxon>Eukaryota</taxon>
        <taxon>Fungi</taxon>
        <taxon>Dikarya</taxon>
        <taxon>Ascomycota</taxon>
        <taxon>Pezizomycotina</taxon>
        <taxon>Dothideomycetes</taxon>
        <taxon>Dothideomycetidae</taxon>
        <taxon>Capnodiales</taxon>
        <taxon>Piedraiaceae</taxon>
        <taxon>Piedraia</taxon>
    </lineage>
</organism>
<dbReference type="EMBL" id="MU005976">
    <property type="protein sequence ID" value="KAF2861034.1"/>
    <property type="molecule type" value="Genomic_DNA"/>
</dbReference>
<dbReference type="Proteomes" id="UP000799421">
    <property type="component" value="Unassembled WGS sequence"/>
</dbReference>
<accession>A0A6A7C0Q0</accession>
<name>A0A6A7C0Q0_9PEZI</name>
<dbReference type="AlphaFoldDB" id="A0A6A7C0Q0"/>
<reference evidence="1" key="1">
    <citation type="journal article" date="2020" name="Stud. Mycol.">
        <title>101 Dothideomycetes genomes: a test case for predicting lifestyles and emergence of pathogens.</title>
        <authorList>
            <person name="Haridas S."/>
            <person name="Albert R."/>
            <person name="Binder M."/>
            <person name="Bloem J."/>
            <person name="Labutti K."/>
            <person name="Salamov A."/>
            <person name="Andreopoulos B."/>
            <person name="Baker S."/>
            <person name="Barry K."/>
            <person name="Bills G."/>
            <person name="Bluhm B."/>
            <person name="Cannon C."/>
            <person name="Castanera R."/>
            <person name="Culley D."/>
            <person name="Daum C."/>
            <person name="Ezra D."/>
            <person name="Gonzalez J."/>
            <person name="Henrissat B."/>
            <person name="Kuo A."/>
            <person name="Liang C."/>
            <person name="Lipzen A."/>
            <person name="Lutzoni F."/>
            <person name="Magnuson J."/>
            <person name="Mondo S."/>
            <person name="Nolan M."/>
            <person name="Ohm R."/>
            <person name="Pangilinan J."/>
            <person name="Park H.-J."/>
            <person name="Ramirez L."/>
            <person name="Alfaro M."/>
            <person name="Sun H."/>
            <person name="Tritt A."/>
            <person name="Yoshinaga Y."/>
            <person name="Zwiers L.-H."/>
            <person name="Turgeon B."/>
            <person name="Goodwin S."/>
            <person name="Spatafora J."/>
            <person name="Crous P."/>
            <person name="Grigoriev I."/>
        </authorList>
    </citation>
    <scope>NUCLEOTIDE SEQUENCE</scope>
    <source>
        <strain evidence="1">CBS 480.64</strain>
    </source>
</reference>